<dbReference type="AlphaFoldDB" id="A0A1N6RW40"/>
<name>A0A1N6RW40_9GAMM</name>
<dbReference type="STRING" id="1604334.SAMN05421546_1110"/>
<dbReference type="OrthoDB" id="5703633at2"/>
<dbReference type="SUPFAM" id="SSF47473">
    <property type="entry name" value="EF-hand"/>
    <property type="match status" value="1"/>
</dbReference>
<dbReference type="GO" id="GO:0005509">
    <property type="term" value="F:calcium ion binding"/>
    <property type="evidence" value="ECO:0007669"/>
    <property type="project" value="InterPro"/>
</dbReference>
<dbReference type="InterPro" id="IPR018247">
    <property type="entry name" value="EF_Hand_1_Ca_BS"/>
</dbReference>
<feature type="domain" description="EF-hand" evidence="1">
    <location>
        <begin position="74"/>
        <end position="104"/>
    </location>
</feature>
<dbReference type="Pfam" id="PF13202">
    <property type="entry name" value="EF-hand_5"/>
    <property type="match status" value="3"/>
</dbReference>
<proteinExistence type="predicted"/>
<organism evidence="2 3">
    <name type="scientific">Solilutibacter tolerans</name>
    <dbReference type="NCBI Taxonomy" id="1604334"/>
    <lineage>
        <taxon>Bacteria</taxon>
        <taxon>Pseudomonadati</taxon>
        <taxon>Pseudomonadota</taxon>
        <taxon>Gammaproteobacteria</taxon>
        <taxon>Lysobacterales</taxon>
        <taxon>Lysobacteraceae</taxon>
        <taxon>Solilutibacter</taxon>
    </lineage>
</organism>
<accession>A0A1N6RW40</accession>
<sequence>MLTVCVVCPTVHAQADSITDYLRRMDQNRDGRVSANEYVAWMSYGFEAMDRNRDGVLQSLEQPGGRGKPLTRAEHHANLVERFRKQDVDRNGFLSAKELAAPPR</sequence>
<reference evidence="3" key="1">
    <citation type="submission" date="2017-01" db="EMBL/GenBank/DDBJ databases">
        <authorList>
            <person name="Varghese N."/>
            <person name="Submissions S."/>
        </authorList>
    </citation>
    <scope>NUCLEOTIDE SEQUENCE [LARGE SCALE GENOMIC DNA]</scope>
    <source>
        <strain evidence="3">UM1</strain>
    </source>
</reference>
<keyword evidence="3" id="KW-1185">Reference proteome</keyword>
<feature type="domain" description="EF-hand" evidence="1">
    <location>
        <begin position="13"/>
        <end position="48"/>
    </location>
</feature>
<dbReference type="Gene3D" id="1.10.238.10">
    <property type="entry name" value="EF-hand"/>
    <property type="match status" value="1"/>
</dbReference>
<dbReference type="RefSeq" id="WP_076586494.1">
    <property type="nucleotide sequence ID" value="NZ_FTLW01000002.1"/>
</dbReference>
<evidence type="ECO:0000313" key="3">
    <source>
        <dbReference type="Proteomes" id="UP000241788"/>
    </source>
</evidence>
<dbReference type="PROSITE" id="PS50222">
    <property type="entry name" value="EF_HAND_2"/>
    <property type="match status" value="2"/>
</dbReference>
<dbReference type="PROSITE" id="PS00018">
    <property type="entry name" value="EF_HAND_1"/>
    <property type="match status" value="2"/>
</dbReference>
<dbReference type="InterPro" id="IPR002048">
    <property type="entry name" value="EF_hand_dom"/>
</dbReference>
<dbReference type="EMBL" id="FTLW01000002">
    <property type="protein sequence ID" value="SIQ33007.1"/>
    <property type="molecule type" value="Genomic_DNA"/>
</dbReference>
<dbReference type="InterPro" id="IPR011992">
    <property type="entry name" value="EF-hand-dom_pair"/>
</dbReference>
<evidence type="ECO:0000259" key="1">
    <source>
        <dbReference type="PROSITE" id="PS50222"/>
    </source>
</evidence>
<evidence type="ECO:0000313" key="2">
    <source>
        <dbReference type="EMBL" id="SIQ33007.1"/>
    </source>
</evidence>
<dbReference type="Proteomes" id="UP000241788">
    <property type="component" value="Unassembled WGS sequence"/>
</dbReference>
<gene>
    <name evidence="2" type="ORF">SAMN05421546_1110</name>
</gene>
<protein>
    <submittedName>
        <fullName evidence="2">EF hand</fullName>
    </submittedName>
</protein>